<dbReference type="GO" id="GO:0006606">
    <property type="term" value="P:protein import into nucleus"/>
    <property type="evidence" value="ECO:0007669"/>
    <property type="project" value="TreeGrafter"/>
</dbReference>
<evidence type="ECO:0000259" key="6">
    <source>
        <dbReference type="Pfam" id="PF16755"/>
    </source>
</evidence>
<dbReference type="EMBL" id="CADEPI010000013">
    <property type="protein sequence ID" value="CAB3363850.1"/>
    <property type="molecule type" value="Genomic_DNA"/>
</dbReference>
<feature type="domain" description="Nucleoporin Nup159/Nup146 N-terminal" evidence="6">
    <location>
        <begin position="32"/>
        <end position="375"/>
    </location>
</feature>
<dbReference type="OrthoDB" id="248320at2759"/>
<dbReference type="PANTHER" id="PTHR23193:SF46">
    <property type="entry name" value="NUCLEAR PORE COMPLEX PROTEIN NUP214"/>
    <property type="match status" value="1"/>
</dbReference>
<evidence type="ECO:0000313" key="8">
    <source>
        <dbReference type="Proteomes" id="UP000494165"/>
    </source>
</evidence>
<evidence type="ECO:0000256" key="2">
    <source>
        <dbReference type="ARBA" id="ARBA00022448"/>
    </source>
</evidence>
<dbReference type="Gene3D" id="2.130.10.10">
    <property type="entry name" value="YVTN repeat-like/Quinoprotein amine dehydrogenase"/>
    <property type="match status" value="1"/>
</dbReference>
<feature type="compositionally biased region" description="Low complexity" evidence="5">
    <location>
        <begin position="1094"/>
        <end position="1108"/>
    </location>
</feature>
<feature type="region of interest" description="Disordered" evidence="5">
    <location>
        <begin position="1087"/>
        <end position="1108"/>
    </location>
</feature>
<dbReference type="Proteomes" id="UP000494165">
    <property type="component" value="Unassembled WGS sequence"/>
</dbReference>
<evidence type="ECO:0000256" key="5">
    <source>
        <dbReference type="SAM" id="MobiDB-lite"/>
    </source>
</evidence>
<proteinExistence type="predicted"/>
<dbReference type="SUPFAM" id="SSF117289">
    <property type="entry name" value="Nucleoporin domain"/>
    <property type="match status" value="1"/>
</dbReference>
<dbReference type="GO" id="GO:0008139">
    <property type="term" value="F:nuclear localization sequence binding"/>
    <property type="evidence" value="ECO:0007669"/>
    <property type="project" value="TreeGrafter"/>
</dbReference>
<protein>
    <recommendedName>
        <fullName evidence="6">Nucleoporin Nup159/Nup146 N-terminal domain-containing protein</fullName>
    </recommendedName>
</protein>
<dbReference type="GO" id="GO:0006405">
    <property type="term" value="P:RNA export from nucleus"/>
    <property type="evidence" value="ECO:0007669"/>
    <property type="project" value="TreeGrafter"/>
</dbReference>
<dbReference type="InterPro" id="IPR039462">
    <property type="entry name" value="Nup159/Nup146_N"/>
</dbReference>
<sequence>MTAESCIDVQDFRFKSAAKTKVFNGAWPDVSSQLALIATASRCGLAFAGTPNGFKVYELKSLVEAGESNANVPCREVSVDGSLKMLHINCDDTLLAVVLGAHDGQPRALIYQVSDFLTASSLTPSGHIVLASGGGQTVADFAWNPVNPGTFCVCLSDGQVSSFEVKGPSTIGLINTVAAGAACVAWSPKGKQLVAATRDGRLSQFMPDLRPVKTVGPPEGLGPSPEAVSVVWLSSFQFGVVFRLGGADDQRLSLCVVNTPKNGPVTAQDFDDVCYSSGDLRQNQFYLNMVSQWGVLLVASANGAEVGLLGQKEAPVWQQWTLEDSARAELPLDNCADTFPLGMAFCTTAICQLMWEEAQLPHMPILLLLSHCGTLCAFHALNLKPGATEICQLAEAQPLPGLFTASTPAAAPSPVVQKAPEPMKEQPKPQPSISFGQVSAAQPSMTTPPKMFYDQLSATQATSAATFSVSLQVTSQPPASAPVKPSAASTALYTVPPPALDLTSKEPPPVQPALEVKVVKEVVPEQAMSEEAFLAASSAIMRQFKEEIATSLKQSTDRDFTVGSRTDSDVIASTLNSAEEKLIELQQLSNNFSQQMNDLNNANLKSIRKFEEIRTRHEQRADPGYIQAARTRPLDPTTQALKQEIATRMQYIESQTSQAMTMMNLALDATPFKPSSNMALHQTLIMQRKCIANLNARLDSMEAKAGLHAPSLLDLSSLSAALPNVANKPEPTLSREQELLLSSFLKDRPISLVKRKLPTPAPSPVKPVSPLRPISPLKFEPREAKAQPLLAPKSQTVAQAAPLEVKLNYNLSPALTITRVSQAAAQPTVSNSFVKADVAKPAVIAASNPPAAFSFSSTPKPFSFTSESKPSEFLFGAKDPKPSGVAAPVELVNKTPSKLDVEVVATDGGLDEKQKVVEIKGKEQTGQESITLTSILQSSPTAPPKTGTSKFSQPLLATPTTISAASSVFSTPILAPKPAFFSGGNLFSSNPASSTPATNATVSPKFSFPSFTSSTSTSSTFAFGTAGKASIFGSISSLASEPAALATTIEPAPVTTTTATTIAAFSAMPATTTSSFGFGTQSTKASVGSAPDVTTSTEAPPASTTTSSAPSLFSLLSTPVAKAESTTSAAVADLFSSIPTPTTTAATASPTAAKITVAPFAAASLFGSAQTATTTAASATSVFGSSQTATTTAASVTAGFGSASVFGSNTTAATPVFGSATTASTPAFGTTTTSSAPVFGATPSSSAPVFGSTTTTSTPSFGGTTTSSAPAFGTATTSSTPVFGATTTTTTSSTSVFGATTTSSAPVFGAAASTAASSFSFATAAAGSTDQVTNLFGGMGSGGSLFGGGTSFTSSPKPAASIFGGTATPSASEQNPFGGMQACSPSTTKNLFGQSQPQANPFSTPKAATPAATNLFGQSPAR</sequence>
<dbReference type="GO" id="GO:0005643">
    <property type="term" value="C:nuclear pore"/>
    <property type="evidence" value="ECO:0007669"/>
    <property type="project" value="TreeGrafter"/>
</dbReference>
<feature type="region of interest" description="Disordered" evidence="5">
    <location>
        <begin position="412"/>
        <end position="436"/>
    </location>
</feature>
<keyword evidence="4" id="KW-0175">Coiled coil</keyword>
<organism evidence="7 8">
    <name type="scientific">Cloeon dipterum</name>
    <dbReference type="NCBI Taxonomy" id="197152"/>
    <lineage>
        <taxon>Eukaryota</taxon>
        <taxon>Metazoa</taxon>
        <taxon>Ecdysozoa</taxon>
        <taxon>Arthropoda</taxon>
        <taxon>Hexapoda</taxon>
        <taxon>Insecta</taxon>
        <taxon>Pterygota</taxon>
        <taxon>Palaeoptera</taxon>
        <taxon>Ephemeroptera</taxon>
        <taxon>Pisciforma</taxon>
        <taxon>Baetidae</taxon>
        <taxon>Cloeon</taxon>
    </lineage>
</organism>
<keyword evidence="2" id="KW-0813">Transport</keyword>
<dbReference type="InterPro" id="IPR026054">
    <property type="entry name" value="Nucleoporin"/>
</dbReference>
<dbReference type="GO" id="GO:0017056">
    <property type="term" value="F:structural constituent of nuclear pore"/>
    <property type="evidence" value="ECO:0007669"/>
    <property type="project" value="TreeGrafter"/>
</dbReference>
<reference evidence="7 8" key="1">
    <citation type="submission" date="2020-04" db="EMBL/GenBank/DDBJ databases">
        <authorList>
            <person name="Alioto T."/>
            <person name="Alioto T."/>
            <person name="Gomez Garrido J."/>
        </authorList>
    </citation>
    <scope>NUCLEOTIDE SEQUENCE [LARGE SCALE GENOMIC DNA]</scope>
</reference>
<dbReference type="InterPro" id="IPR015943">
    <property type="entry name" value="WD40/YVTN_repeat-like_dom_sf"/>
</dbReference>
<name>A0A8S1C505_9INSE</name>
<feature type="compositionally biased region" description="Polar residues" evidence="5">
    <location>
        <begin position="1383"/>
        <end position="1403"/>
    </location>
</feature>
<feature type="region of interest" description="Disordered" evidence="5">
    <location>
        <begin position="1367"/>
        <end position="1422"/>
    </location>
</feature>
<evidence type="ECO:0000256" key="1">
    <source>
        <dbReference type="ARBA" id="ARBA00004123"/>
    </source>
</evidence>
<evidence type="ECO:0000313" key="7">
    <source>
        <dbReference type="EMBL" id="CAB3363850.1"/>
    </source>
</evidence>
<dbReference type="Pfam" id="PF16755">
    <property type="entry name" value="Beta-prop_NUP159_NUP214"/>
    <property type="match status" value="1"/>
</dbReference>
<gene>
    <name evidence="7" type="ORF">CLODIP_2_CD09974</name>
</gene>
<evidence type="ECO:0000256" key="4">
    <source>
        <dbReference type="SAM" id="Coils"/>
    </source>
</evidence>
<keyword evidence="3" id="KW-0539">Nucleus</keyword>
<accession>A0A8S1C505</accession>
<feature type="compositionally biased region" description="Polar residues" evidence="5">
    <location>
        <begin position="1411"/>
        <end position="1422"/>
    </location>
</feature>
<evidence type="ECO:0000256" key="3">
    <source>
        <dbReference type="ARBA" id="ARBA00023242"/>
    </source>
</evidence>
<feature type="region of interest" description="Disordered" evidence="5">
    <location>
        <begin position="1245"/>
        <end position="1265"/>
    </location>
</feature>
<comment type="caution">
    <text evidence="7">The sequence shown here is derived from an EMBL/GenBank/DDBJ whole genome shotgun (WGS) entry which is preliminary data.</text>
</comment>
<feature type="coiled-coil region" evidence="4">
    <location>
        <begin position="575"/>
        <end position="605"/>
    </location>
</feature>
<feature type="compositionally biased region" description="Low complexity" evidence="5">
    <location>
        <begin position="1250"/>
        <end position="1265"/>
    </location>
</feature>
<keyword evidence="8" id="KW-1185">Reference proteome</keyword>
<comment type="subcellular location">
    <subcellularLocation>
        <location evidence="1">Nucleus</location>
    </subcellularLocation>
</comment>
<dbReference type="PANTHER" id="PTHR23193">
    <property type="entry name" value="NUCLEAR PORE COMPLEX PROTEIN NUP"/>
    <property type="match status" value="1"/>
</dbReference>